<dbReference type="Proteomes" id="UP000186914">
    <property type="component" value="Unassembled WGS sequence"/>
</dbReference>
<protein>
    <recommendedName>
        <fullName evidence="2">DUF7344 domain-containing protein</fullName>
    </recommendedName>
</protein>
<dbReference type="InterPro" id="IPR036388">
    <property type="entry name" value="WH-like_DNA-bd_sf"/>
</dbReference>
<dbReference type="RefSeq" id="WP_076431344.1">
    <property type="nucleotide sequence ID" value="NZ_FTNO01000004.1"/>
</dbReference>
<name>A0A1N7D9D4_9EURY</name>
<dbReference type="Gene3D" id="1.10.10.10">
    <property type="entry name" value="Winged helix-like DNA-binding domain superfamily/Winged helix DNA-binding domain"/>
    <property type="match status" value="1"/>
</dbReference>
<evidence type="ECO:0000259" key="2">
    <source>
        <dbReference type="Pfam" id="PF24035"/>
    </source>
</evidence>
<dbReference type="Pfam" id="PF24035">
    <property type="entry name" value="DUF7344"/>
    <property type="match status" value="1"/>
</dbReference>
<organism evidence="3 4">
    <name type="scientific">Haladaptatus litoreus</name>
    <dbReference type="NCBI Taxonomy" id="553468"/>
    <lineage>
        <taxon>Archaea</taxon>
        <taxon>Methanobacteriati</taxon>
        <taxon>Methanobacteriota</taxon>
        <taxon>Stenosarchaea group</taxon>
        <taxon>Halobacteria</taxon>
        <taxon>Halobacteriales</taxon>
        <taxon>Haladaptataceae</taxon>
        <taxon>Haladaptatus</taxon>
    </lineage>
</organism>
<evidence type="ECO:0000256" key="1">
    <source>
        <dbReference type="SAM" id="Phobius"/>
    </source>
</evidence>
<proteinExistence type="predicted"/>
<keyword evidence="1" id="KW-0812">Transmembrane</keyword>
<feature type="transmembrane region" description="Helical" evidence="1">
    <location>
        <begin position="144"/>
        <end position="166"/>
    </location>
</feature>
<dbReference type="OrthoDB" id="331021at2157"/>
<keyword evidence="1" id="KW-0472">Membrane</keyword>
<dbReference type="AlphaFoldDB" id="A0A1N7D9D4"/>
<dbReference type="EMBL" id="FTNO01000004">
    <property type="protein sequence ID" value="SIR72364.1"/>
    <property type="molecule type" value="Genomic_DNA"/>
</dbReference>
<reference evidence="4" key="1">
    <citation type="submission" date="2017-01" db="EMBL/GenBank/DDBJ databases">
        <authorList>
            <person name="Varghese N."/>
            <person name="Submissions S."/>
        </authorList>
    </citation>
    <scope>NUCLEOTIDE SEQUENCE [LARGE SCALE GENOMIC DNA]</scope>
    <source>
        <strain evidence="4">CGMCC 1.7737</strain>
    </source>
</reference>
<dbReference type="InterPro" id="IPR055768">
    <property type="entry name" value="DUF7344"/>
</dbReference>
<evidence type="ECO:0000313" key="3">
    <source>
        <dbReference type="EMBL" id="SIR72364.1"/>
    </source>
</evidence>
<feature type="transmembrane region" description="Helical" evidence="1">
    <location>
        <begin position="172"/>
        <end position="192"/>
    </location>
</feature>
<feature type="domain" description="DUF7344" evidence="2">
    <location>
        <begin position="31"/>
        <end position="110"/>
    </location>
</feature>
<gene>
    <name evidence="3" type="ORF">SAMN05421858_3429</name>
</gene>
<sequence length="197" mass="22462">MSATDASTETTEKDSVDDANITTELSRDKIFHILQTPRRRYILRYLQDQEGSIQMRDVAEQVAAWENDTTVQALSSKKRQRVYIPLYQTHLPKLDEEGIINYDQSRGTVERTEVANQFDQYLTTDDPDTTDDNEIDDQIPWESYYFGVSLLSTLLLVASFVGVPLFSTLPSVVIGGSIITMFALVTFSQYVVEWSKK</sequence>
<accession>A0A1N7D9D4</accession>
<evidence type="ECO:0000313" key="4">
    <source>
        <dbReference type="Proteomes" id="UP000186914"/>
    </source>
</evidence>
<keyword evidence="4" id="KW-1185">Reference proteome</keyword>
<keyword evidence="1" id="KW-1133">Transmembrane helix</keyword>